<dbReference type="InterPro" id="IPR051034">
    <property type="entry name" value="Mito_Enoyl-ACP_Reductase"/>
</dbReference>
<name>A0ABQ5XGK8_9GAMM</name>
<dbReference type="EMBL" id="BSOA01000043">
    <property type="protein sequence ID" value="GLQ89766.1"/>
    <property type="molecule type" value="Genomic_DNA"/>
</dbReference>
<evidence type="ECO:0000256" key="1">
    <source>
        <dbReference type="ARBA" id="ARBA00010371"/>
    </source>
</evidence>
<keyword evidence="13" id="KW-1185">Reference proteome</keyword>
<evidence type="ECO:0000256" key="10">
    <source>
        <dbReference type="ARBA" id="ARBA00048843"/>
    </source>
</evidence>
<proteinExistence type="inferred from homology"/>
<evidence type="ECO:0000256" key="2">
    <source>
        <dbReference type="ARBA" id="ARBA00022516"/>
    </source>
</evidence>
<dbReference type="SUPFAM" id="SSF51735">
    <property type="entry name" value="NAD(P)-binding Rossmann-fold domains"/>
    <property type="match status" value="1"/>
</dbReference>
<dbReference type="SMART" id="SM00829">
    <property type="entry name" value="PKS_ER"/>
    <property type="match status" value="1"/>
</dbReference>
<evidence type="ECO:0000256" key="8">
    <source>
        <dbReference type="ARBA" id="ARBA00023160"/>
    </source>
</evidence>
<evidence type="ECO:0000256" key="3">
    <source>
        <dbReference type="ARBA" id="ARBA00022832"/>
    </source>
</evidence>
<organism evidence="12 13">
    <name type="scientific">Dyella flagellata</name>
    <dbReference type="NCBI Taxonomy" id="1867833"/>
    <lineage>
        <taxon>Bacteria</taxon>
        <taxon>Pseudomonadati</taxon>
        <taxon>Pseudomonadota</taxon>
        <taxon>Gammaproteobacteria</taxon>
        <taxon>Lysobacterales</taxon>
        <taxon>Rhodanobacteraceae</taxon>
        <taxon>Dyella</taxon>
    </lineage>
</organism>
<keyword evidence="7" id="KW-0443">Lipid metabolism</keyword>
<dbReference type="RefSeq" id="WP_284333203.1">
    <property type="nucleotide sequence ID" value="NZ_BSOA01000043.1"/>
</dbReference>
<comment type="caution">
    <text evidence="12">The sequence shown here is derived from an EMBL/GenBank/DDBJ whole genome shotgun (WGS) entry which is preliminary data.</text>
</comment>
<keyword evidence="2" id="KW-0444">Lipid biosynthesis</keyword>
<evidence type="ECO:0000256" key="5">
    <source>
        <dbReference type="ARBA" id="ARBA00022946"/>
    </source>
</evidence>
<evidence type="ECO:0000256" key="9">
    <source>
        <dbReference type="ARBA" id="ARBA00038963"/>
    </source>
</evidence>
<feature type="domain" description="Enoyl reductase (ER)" evidence="11">
    <location>
        <begin position="11"/>
        <end position="323"/>
    </location>
</feature>
<dbReference type="Proteomes" id="UP001156627">
    <property type="component" value="Unassembled WGS sequence"/>
</dbReference>
<keyword evidence="8" id="KW-0275">Fatty acid biosynthesis</keyword>
<gene>
    <name evidence="12" type="primary">mecR_1</name>
    <name evidence="12" type="ORF">GCM10007898_33410</name>
</gene>
<evidence type="ECO:0000259" key="11">
    <source>
        <dbReference type="SMART" id="SM00829"/>
    </source>
</evidence>
<keyword evidence="3" id="KW-0276">Fatty acid metabolism</keyword>
<evidence type="ECO:0000313" key="13">
    <source>
        <dbReference type="Proteomes" id="UP001156627"/>
    </source>
</evidence>
<dbReference type="InterPro" id="IPR013149">
    <property type="entry name" value="ADH-like_C"/>
</dbReference>
<dbReference type="PANTHER" id="PTHR43981:SF2">
    <property type="entry name" value="ENOYL-[ACYL-CARRIER-PROTEIN] REDUCTASE, MITOCHONDRIAL"/>
    <property type="match status" value="1"/>
</dbReference>
<dbReference type="PANTHER" id="PTHR43981">
    <property type="entry name" value="ENOYL-[ACYL-CARRIER-PROTEIN] REDUCTASE, MITOCHONDRIAL"/>
    <property type="match status" value="1"/>
</dbReference>
<dbReference type="Gene3D" id="3.40.50.720">
    <property type="entry name" value="NAD(P)-binding Rossmann-like Domain"/>
    <property type="match status" value="1"/>
</dbReference>
<evidence type="ECO:0000256" key="6">
    <source>
        <dbReference type="ARBA" id="ARBA00023002"/>
    </source>
</evidence>
<comment type="similarity">
    <text evidence="1">Belongs to the zinc-containing alcohol dehydrogenase family. Quinone oxidoreductase subfamily.</text>
</comment>
<dbReference type="InterPro" id="IPR036291">
    <property type="entry name" value="NAD(P)-bd_dom_sf"/>
</dbReference>
<evidence type="ECO:0000256" key="4">
    <source>
        <dbReference type="ARBA" id="ARBA00022857"/>
    </source>
</evidence>
<dbReference type="SUPFAM" id="SSF50129">
    <property type="entry name" value="GroES-like"/>
    <property type="match status" value="1"/>
</dbReference>
<keyword evidence="4" id="KW-0521">NADP</keyword>
<evidence type="ECO:0000313" key="12">
    <source>
        <dbReference type="EMBL" id="GLQ89766.1"/>
    </source>
</evidence>
<dbReference type="Pfam" id="PF08240">
    <property type="entry name" value="ADH_N"/>
    <property type="match status" value="1"/>
</dbReference>
<sequence length="325" mass="33884">MRSASYAAFGEPSEVLALNDSPVPQPGAGQVRIRTVLSPIHNHDLWTIRGQYGYKPQLPAIGGTEATGIVDALGEGVQGVALGQRVAVASVQGTWADYFLAPAQGLVPVPEVVTDEVAAQLIAMPFSAVSLLEYLEVKRGDWIIQNTANGAVGKTLATLAKSRGIHVINLVRRDAGVDELAALGIDHVVSTAQEGWKKTVRSIAAGAPIRAAVDSIGGSASDDLLALLGENGVLVSFGSMTGEPMQISPGNLIFKHTTVKGFWATKVNAAMSAETRQRLFAELLGLAAGGELKLPVDSVYDLADAAKAAAASMHPGRKGKVLLRP</sequence>
<comment type="catalytic activity">
    <reaction evidence="10">
        <text>a 2,3-saturated acyl-[ACP] + NADP(+) = a (2E)-enoyl-[ACP] + NADPH + H(+)</text>
        <dbReference type="Rhea" id="RHEA:22564"/>
        <dbReference type="Rhea" id="RHEA-COMP:9925"/>
        <dbReference type="Rhea" id="RHEA-COMP:9926"/>
        <dbReference type="ChEBI" id="CHEBI:15378"/>
        <dbReference type="ChEBI" id="CHEBI:57783"/>
        <dbReference type="ChEBI" id="CHEBI:58349"/>
        <dbReference type="ChEBI" id="CHEBI:78784"/>
        <dbReference type="ChEBI" id="CHEBI:78785"/>
        <dbReference type="EC" id="1.3.1.104"/>
    </reaction>
</comment>
<dbReference type="InterPro" id="IPR020843">
    <property type="entry name" value="ER"/>
</dbReference>
<dbReference type="CDD" id="cd08292">
    <property type="entry name" value="ETR_like_2"/>
    <property type="match status" value="1"/>
</dbReference>
<keyword evidence="6" id="KW-0560">Oxidoreductase</keyword>
<reference evidence="13" key="1">
    <citation type="journal article" date="2019" name="Int. J. Syst. Evol. Microbiol.">
        <title>The Global Catalogue of Microorganisms (GCM) 10K type strain sequencing project: providing services to taxonomists for standard genome sequencing and annotation.</title>
        <authorList>
            <consortium name="The Broad Institute Genomics Platform"/>
            <consortium name="The Broad Institute Genome Sequencing Center for Infectious Disease"/>
            <person name="Wu L."/>
            <person name="Ma J."/>
        </authorList>
    </citation>
    <scope>NUCLEOTIDE SEQUENCE [LARGE SCALE GENOMIC DNA]</scope>
    <source>
        <strain evidence="13">NBRC 111981</strain>
    </source>
</reference>
<dbReference type="InterPro" id="IPR013154">
    <property type="entry name" value="ADH-like_N"/>
</dbReference>
<dbReference type="EC" id="1.3.1.104" evidence="9"/>
<dbReference type="Pfam" id="PF00107">
    <property type="entry name" value="ADH_zinc_N"/>
    <property type="match status" value="1"/>
</dbReference>
<accession>A0ABQ5XGK8</accession>
<dbReference type="Gene3D" id="3.90.180.10">
    <property type="entry name" value="Medium-chain alcohol dehydrogenases, catalytic domain"/>
    <property type="match status" value="1"/>
</dbReference>
<dbReference type="InterPro" id="IPR011032">
    <property type="entry name" value="GroES-like_sf"/>
</dbReference>
<evidence type="ECO:0000256" key="7">
    <source>
        <dbReference type="ARBA" id="ARBA00023098"/>
    </source>
</evidence>
<protein>
    <recommendedName>
        <fullName evidence="9">enoyl-[acyl-carrier-protein] reductase</fullName>
        <ecNumber evidence="9">1.3.1.104</ecNumber>
    </recommendedName>
</protein>
<keyword evidence="5" id="KW-0809">Transit peptide</keyword>